<dbReference type="EMBL" id="MN739823">
    <property type="protein sequence ID" value="QHT27512.1"/>
    <property type="molecule type" value="Genomic_DNA"/>
</dbReference>
<evidence type="ECO:0000313" key="1">
    <source>
        <dbReference type="EMBL" id="QHT27512.1"/>
    </source>
</evidence>
<dbReference type="AlphaFoldDB" id="A0A6C0EFH7"/>
<sequence length="82" mass="9784">MQKYSNVEIKHKHGKKTIRKVFINKHKGHKSVCVYKNGKCTYKNKQCLSKEEMKKIRAKKFIPGLFTSCYKKPNRGTRKLRR</sequence>
<proteinExistence type="predicted"/>
<protein>
    <submittedName>
        <fullName evidence="1">Uncharacterized protein</fullName>
    </submittedName>
</protein>
<accession>A0A6C0EFH7</accession>
<organism evidence="1">
    <name type="scientific">viral metagenome</name>
    <dbReference type="NCBI Taxonomy" id="1070528"/>
    <lineage>
        <taxon>unclassified sequences</taxon>
        <taxon>metagenomes</taxon>
        <taxon>organismal metagenomes</taxon>
    </lineage>
</organism>
<reference evidence="1" key="1">
    <citation type="journal article" date="2020" name="Nature">
        <title>Giant virus diversity and host interactions through global metagenomics.</title>
        <authorList>
            <person name="Schulz F."/>
            <person name="Roux S."/>
            <person name="Paez-Espino D."/>
            <person name="Jungbluth S."/>
            <person name="Walsh D.A."/>
            <person name="Denef V.J."/>
            <person name="McMahon K.D."/>
            <person name="Konstantinidis K.T."/>
            <person name="Eloe-Fadrosh E.A."/>
            <person name="Kyrpides N.C."/>
            <person name="Woyke T."/>
        </authorList>
    </citation>
    <scope>NUCLEOTIDE SEQUENCE</scope>
    <source>
        <strain evidence="1">GVMAG-M-3300023179-33</strain>
    </source>
</reference>
<name>A0A6C0EFH7_9ZZZZ</name>